<keyword evidence="4 10" id="KW-0808">Transferase</keyword>
<dbReference type="GO" id="GO:0009435">
    <property type="term" value="P:NAD+ biosynthetic process"/>
    <property type="evidence" value="ECO:0007669"/>
    <property type="project" value="UniProtKB-UniRule"/>
</dbReference>
<protein>
    <recommendedName>
        <fullName evidence="10">Probable nicotinate-nucleotide adenylyltransferase</fullName>
        <ecNumber evidence="10">2.7.7.18</ecNumber>
    </recommendedName>
    <alternativeName>
        <fullName evidence="10">Deamido-NAD(+) diphosphorylase</fullName>
    </alternativeName>
    <alternativeName>
        <fullName evidence="10">Deamido-NAD(+) pyrophosphorylase</fullName>
    </alternativeName>
    <alternativeName>
        <fullName evidence="10">Nicotinate mononucleotide adenylyltransferase</fullName>
        <shortName evidence="10">NaMN adenylyltransferase</shortName>
    </alternativeName>
</protein>
<dbReference type="InterPro" id="IPR005248">
    <property type="entry name" value="NadD/NMNAT"/>
</dbReference>
<accession>A0A1F5F4J2</accession>
<dbReference type="NCBIfam" id="TIGR00482">
    <property type="entry name" value="nicotinate (nicotinamide) nucleotide adenylyltransferase"/>
    <property type="match status" value="1"/>
</dbReference>
<evidence type="ECO:0000256" key="5">
    <source>
        <dbReference type="ARBA" id="ARBA00022695"/>
    </source>
</evidence>
<evidence type="ECO:0000259" key="11">
    <source>
        <dbReference type="Pfam" id="PF01467"/>
    </source>
</evidence>
<evidence type="ECO:0000256" key="6">
    <source>
        <dbReference type="ARBA" id="ARBA00022741"/>
    </source>
</evidence>
<dbReference type="CDD" id="cd02165">
    <property type="entry name" value="NMNAT"/>
    <property type="match status" value="1"/>
</dbReference>
<evidence type="ECO:0000313" key="13">
    <source>
        <dbReference type="Proteomes" id="UP000177187"/>
    </source>
</evidence>
<comment type="pathway">
    <text evidence="2 10">Cofactor biosynthesis; NAD(+) biosynthesis; deamido-NAD(+) from nicotinate D-ribonucleotide: step 1/1.</text>
</comment>
<dbReference type="PANTHER" id="PTHR39321:SF3">
    <property type="entry name" value="PHOSPHOPANTETHEINE ADENYLYLTRANSFERASE"/>
    <property type="match status" value="1"/>
</dbReference>
<name>A0A1F5F4J2_9BACT</name>
<dbReference type="STRING" id="1817816.A2Y64_00930"/>
<keyword evidence="8 10" id="KW-0520">NAD</keyword>
<dbReference type="PANTHER" id="PTHR39321">
    <property type="entry name" value="NICOTINATE-NUCLEOTIDE ADENYLYLTRANSFERASE-RELATED"/>
    <property type="match status" value="1"/>
</dbReference>
<dbReference type="InterPro" id="IPR004821">
    <property type="entry name" value="Cyt_trans-like"/>
</dbReference>
<dbReference type="AlphaFoldDB" id="A0A1F5F4J2"/>
<dbReference type="EMBL" id="MFAF01000100">
    <property type="protein sequence ID" value="OGD74567.1"/>
    <property type="molecule type" value="Genomic_DNA"/>
</dbReference>
<dbReference type="NCBIfam" id="TIGR00125">
    <property type="entry name" value="cyt_tran_rel"/>
    <property type="match status" value="1"/>
</dbReference>
<dbReference type="UniPathway" id="UPA00253">
    <property type="reaction ID" value="UER00332"/>
</dbReference>
<gene>
    <name evidence="10" type="primary">nadD</name>
    <name evidence="12" type="ORF">A2Y64_00930</name>
</gene>
<organism evidence="12 13">
    <name type="scientific">Candidatus Coatesbacteria bacterium RBG_13_66_14</name>
    <dbReference type="NCBI Taxonomy" id="1817816"/>
    <lineage>
        <taxon>Bacteria</taxon>
        <taxon>Candidatus Coatesiibacteriota</taxon>
    </lineage>
</organism>
<comment type="caution">
    <text evidence="12">The sequence shown here is derived from an EMBL/GenBank/DDBJ whole genome shotgun (WGS) entry which is preliminary data.</text>
</comment>
<evidence type="ECO:0000256" key="9">
    <source>
        <dbReference type="ARBA" id="ARBA00048721"/>
    </source>
</evidence>
<comment type="similarity">
    <text evidence="10">Belongs to the NadD family.</text>
</comment>
<evidence type="ECO:0000256" key="8">
    <source>
        <dbReference type="ARBA" id="ARBA00023027"/>
    </source>
</evidence>
<feature type="domain" description="Cytidyltransferase-like" evidence="11">
    <location>
        <begin position="9"/>
        <end position="169"/>
    </location>
</feature>
<keyword evidence="6 10" id="KW-0547">Nucleotide-binding</keyword>
<comment type="catalytic activity">
    <reaction evidence="9 10">
        <text>nicotinate beta-D-ribonucleotide + ATP + H(+) = deamido-NAD(+) + diphosphate</text>
        <dbReference type="Rhea" id="RHEA:22860"/>
        <dbReference type="ChEBI" id="CHEBI:15378"/>
        <dbReference type="ChEBI" id="CHEBI:30616"/>
        <dbReference type="ChEBI" id="CHEBI:33019"/>
        <dbReference type="ChEBI" id="CHEBI:57502"/>
        <dbReference type="ChEBI" id="CHEBI:58437"/>
        <dbReference type="EC" id="2.7.7.18"/>
    </reaction>
</comment>
<comment type="function">
    <text evidence="1 10">Catalyzes the reversible adenylation of nicotinate mononucleotide (NaMN) to nicotinic acid adenine dinucleotide (NaAD).</text>
</comment>
<sequence>MGSIEKYALFGGSYDPVHLGHLLLATFARERLGLDRVYFIPAARGPHRDRPPKAAQSHRLAMLRLALEGEPTFFLDDIELRRGGVSYTLDTVLRFRELLGGEPVILVGADNLNDLVAWHRVDELVRLARFAYAPRPGSVIMPEKLPPGTRASEIPMPPFGVSSTLVRERAAAGLGLRWLVPDQVARYIGEKGLYRE</sequence>
<evidence type="ECO:0000256" key="3">
    <source>
        <dbReference type="ARBA" id="ARBA00022642"/>
    </source>
</evidence>
<dbReference type="HAMAP" id="MF_00244">
    <property type="entry name" value="NaMN_adenylyltr"/>
    <property type="match status" value="1"/>
</dbReference>
<dbReference type="Proteomes" id="UP000177187">
    <property type="component" value="Unassembled WGS sequence"/>
</dbReference>
<dbReference type="Gene3D" id="3.40.50.620">
    <property type="entry name" value="HUPs"/>
    <property type="match status" value="1"/>
</dbReference>
<keyword evidence="7 10" id="KW-0067">ATP-binding</keyword>
<evidence type="ECO:0000256" key="1">
    <source>
        <dbReference type="ARBA" id="ARBA00002324"/>
    </source>
</evidence>
<dbReference type="SUPFAM" id="SSF52374">
    <property type="entry name" value="Nucleotidylyl transferase"/>
    <property type="match status" value="1"/>
</dbReference>
<keyword evidence="5 10" id="KW-0548">Nucleotidyltransferase</keyword>
<evidence type="ECO:0000256" key="7">
    <source>
        <dbReference type="ARBA" id="ARBA00022840"/>
    </source>
</evidence>
<dbReference type="GO" id="GO:0005524">
    <property type="term" value="F:ATP binding"/>
    <property type="evidence" value="ECO:0007669"/>
    <property type="project" value="UniProtKB-KW"/>
</dbReference>
<evidence type="ECO:0000313" key="12">
    <source>
        <dbReference type="EMBL" id="OGD74567.1"/>
    </source>
</evidence>
<dbReference type="GO" id="GO:0004515">
    <property type="term" value="F:nicotinate-nucleotide adenylyltransferase activity"/>
    <property type="evidence" value="ECO:0007669"/>
    <property type="project" value="UniProtKB-UniRule"/>
</dbReference>
<evidence type="ECO:0000256" key="10">
    <source>
        <dbReference type="HAMAP-Rule" id="MF_00244"/>
    </source>
</evidence>
<evidence type="ECO:0000256" key="4">
    <source>
        <dbReference type="ARBA" id="ARBA00022679"/>
    </source>
</evidence>
<dbReference type="EC" id="2.7.7.18" evidence="10"/>
<dbReference type="Pfam" id="PF01467">
    <property type="entry name" value="CTP_transf_like"/>
    <property type="match status" value="1"/>
</dbReference>
<reference evidence="12 13" key="1">
    <citation type="journal article" date="2016" name="Nat. Commun.">
        <title>Thousands of microbial genomes shed light on interconnected biogeochemical processes in an aquifer system.</title>
        <authorList>
            <person name="Anantharaman K."/>
            <person name="Brown C.T."/>
            <person name="Hug L.A."/>
            <person name="Sharon I."/>
            <person name="Castelle C.J."/>
            <person name="Probst A.J."/>
            <person name="Thomas B.C."/>
            <person name="Singh A."/>
            <person name="Wilkins M.J."/>
            <person name="Karaoz U."/>
            <person name="Brodie E.L."/>
            <person name="Williams K.H."/>
            <person name="Hubbard S.S."/>
            <person name="Banfield J.F."/>
        </authorList>
    </citation>
    <scope>NUCLEOTIDE SEQUENCE [LARGE SCALE GENOMIC DNA]</scope>
</reference>
<proteinExistence type="inferred from homology"/>
<evidence type="ECO:0000256" key="2">
    <source>
        <dbReference type="ARBA" id="ARBA00005019"/>
    </source>
</evidence>
<dbReference type="InterPro" id="IPR014729">
    <property type="entry name" value="Rossmann-like_a/b/a_fold"/>
</dbReference>
<keyword evidence="3 10" id="KW-0662">Pyridine nucleotide biosynthesis</keyword>